<feature type="transmembrane region" description="Helical" evidence="1">
    <location>
        <begin position="45"/>
        <end position="65"/>
    </location>
</feature>
<evidence type="ECO:0000313" key="4">
    <source>
        <dbReference type="Proteomes" id="UP000566995"/>
    </source>
</evidence>
<feature type="transmembrane region" description="Helical" evidence="1">
    <location>
        <begin position="113"/>
        <end position="136"/>
    </location>
</feature>
<sequence>MWVELSYLLLTIVNFLLACLLLTLLGKRLGIHETQQSGFSSSLEVLRGMAAFLVFGAHSTMYFGLAPKQVMAASMGELGVLLFFMLTGHLFWSQIKAGKYDGNTFFIKRIRRLVPIMLVVIATFSVLDWIIGGLPVPTAQQLLSLFRNFGFGFGKVVASTGDVNDVFTKDMYLRINTIWTLRWEWLFYLCLPLVAALARFRYVTLFAVAVILLFMDPFQIRAGGTDAVFVLAFWLGALSRSLEDFSGTWLAPLFSRSGSLLALLIGIAATGYYLLGGPELVQKNVRVPVMIFTIYPVFLYFVVSKRFPDRLAMPSFQLVGKVSYSFYLWHLGVNYFVVRIMARLFEQPQSPTAFALTCMAMMAIGVTISAFTYRFVEEPFLKKSKHNTI</sequence>
<dbReference type="InterPro" id="IPR002656">
    <property type="entry name" value="Acyl_transf_3_dom"/>
</dbReference>
<protein>
    <submittedName>
        <fullName evidence="3">Peptidoglycan/LPS O-acetylase OafA/YrhL</fullName>
    </submittedName>
</protein>
<feature type="transmembrane region" description="Helical" evidence="1">
    <location>
        <begin position="354"/>
        <end position="376"/>
    </location>
</feature>
<evidence type="ECO:0000259" key="2">
    <source>
        <dbReference type="Pfam" id="PF01757"/>
    </source>
</evidence>
<accession>A0A7W7KIB7</accession>
<feature type="transmembrane region" description="Helical" evidence="1">
    <location>
        <begin position="185"/>
        <end position="213"/>
    </location>
</feature>
<dbReference type="AlphaFoldDB" id="A0A7W7KIB7"/>
<proteinExistence type="predicted"/>
<gene>
    <name evidence="3" type="ORF">HNP46_001841</name>
</gene>
<dbReference type="Proteomes" id="UP000566995">
    <property type="component" value="Unassembled WGS sequence"/>
</dbReference>
<keyword evidence="1" id="KW-1133">Transmembrane helix</keyword>
<comment type="caution">
    <text evidence="3">The sequence shown here is derived from an EMBL/GenBank/DDBJ whole genome shotgun (WGS) entry which is preliminary data.</text>
</comment>
<feature type="transmembrane region" description="Helical" evidence="1">
    <location>
        <begin position="287"/>
        <end position="304"/>
    </location>
</feature>
<dbReference type="Pfam" id="PF01757">
    <property type="entry name" value="Acyl_transf_3"/>
    <property type="match status" value="1"/>
</dbReference>
<name>A0A7W7KIB7_PSENT</name>
<dbReference type="PANTHER" id="PTHR23028">
    <property type="entry name" value="ACETYLTRANSFERASE"/>
    <property type="match status" value="1"/>
</dbReference>
<keyword evidence="1" id="KW-0812">Transmembrane</keyword>
<organism evidence="3 4">
    <name type="scientific">Pseudomonas nitroreducens</name>
    <dbReference type="NCBI Taxonomy" id="46680"/>
    <lineage>
        <taxon>Bacteria</taxon>
        <taxon>Pseudomonadati</taxon>
        <taxon>Pseudomonadota</taxon>
        <taxon>Gammaproteobacteria</taxon>
        <taxon>Pseudomonadales</taxon>
        <taxon>Pseudomonadaceae</taxon>
        <taxon>Pseudomonas</taxon>
    </lineage>
</organism>
<feature type="transmembrane region" description="Helical" evidence="1">
    <location>
        <begin position="324"/>
        <end position="342"/>
    </location>
</feature>
<feature type="transmembrane region" description="Helical" evidence="1">
    <location>
        <begin position="220"/>
        <end position="237"/>
    </location>
</feature>
<feature type="transmembrane region" description="Helical" evidence="1">
    <location>
        <begin position="257"/>
        <end position="275"/>
    </location>
</feature>
<feature type="transmembrane region" description="Helical" evidence="1">
    <location>
        <begin position="6"/>
        <end position="25"/>
    </location>
</feature>
<dbReference type="EMBL" id="JACHLI010000005">
    <property type="protein sequence ID" value="MBB4862996.1"/>
    <property type="molecule type" value="Genomic_DNA"/>
</dbReference>
<feature type="transmembrane region" description="Helical" evidence="1">
    <location>
        <begin position="71"/>
        <end position="92"/>
    </location>
</feature>
<dbReference type="RefSeq" id="WP_184587934.1">
    <property type="nucleotide sequence ID" value="NZ_JACHLI010000005.1"/>
</dbReference>
<feature type="domain" description="Acyltransferase 3" evidence="2">
    <location>
        <begin position="42"/>
        <end position="368"/>
    </location>
</feature>
<dbReference type="GO" id="GO:0016747">
    <property type="term" value="F:acyltransferase activity, transferring groups other than amino-acyl groups"/>
    <property type="evidence" value="ECO:0007669"/>
    <property type="project" value="InterPro"/>
</dbReference>
<dbReference type="InterPro" id="IPR050879">
    <property type="entry name" value="Acyltransferase_3"/>
</dbReference>
<reference evidence="3 4" key="1">
    <citation type="submission" date="2020-08" db="EMBL/GenBank/DDBJ databases">
        <title>Functional genomics of gut bacteria from endangered species of beetles.</title>
        <authorList>
            <person name="Carlos-Shanley C."/>
        </authorList>
    </citation>
    <scope>NUCLEOTIDE SEQUENCE [LARGE SCALE GENOMIC DNA]</scope>
    <source>
        <strain evidence="3 4">S00179</strain>
    </source>
</reference>
<evidence type="ECO:0000313" key="3">
    <source>
        <dbReference type="EMBL" id="MBB4862996.1"/>
    </source>
</evidence>
<keyword evidence="1" id="KW-0472">Membrane</keyword>
<evidence type="ECO:0000256" key="1">
    <source>
        <dbReference type="SAM" id="Phobius"/>
    </source>
</evidence>